<keyword evidence="5" id="KW-0862">Zinc</keyword>
<dbReference type="Proteomes" id="UP000825438">
    <property type="component" value="Chromosome I"/>
</dbReference>
<keyword evidence="7" id="KW-0539">Nucleus</keyword>
<keyword evidence="3" id="KW-0507">mRNA processing</keyword>
<comment type="similarity">
    <text evidence="1">Belongs to the SF3A2 family.</text>
</comment>
<keyword evidence="2" id="KW-0479">Metal-binding</keyword>
<dbReference type="InterPro" id="IPR052092">
    <property type="entry name" value="SF3A2"/>
</dbReference>
<evidence type="ECO:0000256" key="6">
    <source>
        <dbReference type="ARBA" id="ARBA00023187"/>
    </source>
</evidence>
<keyword evidence="6" id="KW-0508">mRNA splicing</keyword>
<dbReference type="SMART" id="SM00451">
    <property type="entry name" value="ZnF_U1"/>
    <property type="match status" value="1"/>
</dbReference>
<accession>A0A8F2VYV3</accession>
<protein>
    <recommendedName>
        <fullName evidence="9">U1-type domain-containing protein</fullName>
    </recommendedName>
</protein>
<dbReference type="GO" id="GO:0071004">
    <property type="term" value="C:U2-type prespliceosome"/>
    <property type="evidence" value="ECO:0007669"/>
    <property type="project" value="TreeGrafter"/>
</dbReference>
<dbReference type="InterPro" id="IPR014729">
    <property type="entry name" value="Rossmann-like_a/b/a_fold"/>
</dbReference>
<dbReference type="Pfam" id="PF16835">
    <property type="entry name" value="SF3A2"/>
    <property type="match status" value="1"/>
</dbReference>
<evidence type="ECO:0000256" key="8">
    <source>
        <dbReference type="SAM" id="MobiDB-lite"/>
    </source>
</evidence>
<dbReference type="GO" id="GO:0003676">
    <property type="term" value="F:nucleic acid binding"/>
    <property type="evidence" value="ECO:0007669"/>
    <property type="project" value="InterPro"/>
</dbReference>
<feature type="domain" description="U1-type" evidence="9">
    <location>
        <begin position="52"/>
        <end position="86"/>
    </location>
</feature>
<sequence>MDYSERVNSKKGAGGVADTAEANVQTKRRIKELLTSQVLDLDNDPYVFRNHLGALECRLCLTTHTNEASYISHLGGRKHALNLEKRRILDEKQNRQARGDGTALAMNNVQRRTWHSIGLPVFKTTKIRDQETLQMGILVQVQCPRIKVKEPFFRLMSCYELSEKNQNISKSYLARNKTDYEDDDDLDPSKWQYLVISAEPYDNITIAFPASQEIEKPSGTEQMSKCYWWYWDEDSKEFFLQFLFKSRDEKKRSNIEEIAISYNGGKDCLVMLILLLATIHKRFSSETFTNPSLNLLPKDYRLDSIYINSEEPFPEVSKFIIDSTEYYSLNPITIKSTLKEGFQTYLDENPKIKTIVVGIRYADPYGSMLQYEQTTDDGWPKFLRIHPILHWHYVDIWDFIIGCDLDYCPLYDKGYTSIGGVDTTTPNEFLKIGNKFLPAYMLEEYADERERLGRNSKQRK</sequence>
<dbReference type="InterPro" id="IPR002500">
    <property type="entry name" value="PAPS_reduct_dom"/>
</dbReference>
<proteinExistence type="inferred from homology"/>
<dbReference type="Gene3D" id="3.40.50.620">
    <property type="entry name" value="HUPs"/>
    <property type="match status" value="1"/>
</dbReference>
<reference evidence="10" key="1">
    <citation type="submission" date="2021-06" db="EMBL/GenBank/DDBJ databases">
        <title>Candida auris outbreak in lebanese hospital.</title>
        <authorList>
            <person name="Finianos M."/>
        </authorList>
    </citation>
    <scope>NUCLEOTIDE SEQUENCE</scope>
    <source>
        <strain evidence="10">CA7LBN</strain>
    </source>
</reference>
<evidence type="ECO:0000259" key="9">
    <source>
        <dbReference type="SMART" id="SM00451"/>
    </source>
</evidence>
<evidence type="ECO:0000256" key="7">
    <source>
        <dbReference type="ARBA" id="ARBA00023242"/>
    </source>
</evidence>
<evidence type="ECO:0000313" key="10">
    <source>
        <dbReference type="EMBL" id="QWW22265.1"/>
    </source>
</evidence>
<dbReference type="InterPro" id="IPR031781">
    <property type="entry name" value="SF3A2_dom"/>
</dbReference>
<dbReference type="AlphaFoldDB" id="A0A8F2VYV3"/>
<name>A0A8F2VYV3_CANAR</name>
<keyword evidence="4" id="KW-0863">Zinc-finger</keyword>
<dbReference type="CDD" id="cd23948">
    <property type="entry name" value="FAD_synthase"/>
    <property type="match status" value="1"/>
</dbReference>
<dbReference type="Gene3D" id="2.60.40.2690">
    <property type="match status" value="1"/>
</dbReference>
<dbReference type="PANTHER" id="PTHR23205">
    <property type="entry name" value="SPLICING FACTOR 3A SUBUNIT 2"/>
    <property type="match status" value="1"/>
</dbReference>
<feature type="region of interest" description="Disordered" evidence="8">
    <location>
        <begin position="1"/>
        <end position="20"/>
    </location>
</feature>
<evidence type="ECO:0000256" key="3">
    <source>
        <dbReference type="ARBA" id="ARBA00022728"/>
    </source>
</evidence>
<keyword evidence="3" id="KW-0747">Spliceosome</keyword>
<gene>
    <name evidence="10" type="ORF">CA7LBN_001011</name>
</gene>
<dbReference type="EMBL" id="CP076749">
    <property type="protein sequence ID" value="QWW22265.1"/>
    <property type="molecule type" value="Genomic_DNA"/>
</dbReference>
<dbReference type="Pfam" id="PF12874">
    <property type="entry name" value="zf-met"/>
    <property type="match status" value="1"/>
</dbReference>
<dbReference type="PANTHER" id="PTHR23205:SF0">
    <property type="entry name" value="SPLICING FACTOR 3A SUBUNIT 2"/>
    <property type="match status" value="1"/>
</dbReference>
<dbReference type="Pfam" id="PF01507">
    <property type="entry name" value="PAPS_reduct"/>
    <property type="match status" value="1"/>
</dbReference>
<evidence type="ECO:0000256" key="2">
    <source>
        <dbReference type="ARBA" id="ARBA00022723"/>
    </source>
</evidence>
<dbReference type="InterPro" id="IPR013087">
    <property type="entry name" value="Znf_C2H2_type"/>
</dbReference>
<dbReference type="GO" id="GO:0071013">
    <property type="term" value="C:catalytic step 2 spliceosome"/>
    <property type="evidence" value="ECO:0007669"/>
    <property type="project" value="TreeGrafter"/>
</dbReference>
<dbReference type="SUPFAM" id="SSF52402">
    <property type="entry name" value="Adenine nucleotide alpha hydrolases-like"/>
    <property type="match status" value="1"/>
</dbReference>
<organism evidence="10">
    <name type="scientific">Candidozyma auris</name>
    <name type="common">Yeast</name>
    <name type="synonym">Candida auris</name>
    <dbReference type="NCBI Taxonomy" id="498019"/>
    <lineage>
        <taxon>Eukaryota</taxon>
        <taxon>Fungi</taxon>
        <taxon>Dikarya</taxon>
        <taxon>Ascomycota</taxon>
        <taxon>Saccharomycotina</taxon>
        <taxon>Pichiomycetes</taxon>
        <taxon>Metschnikowiaceae</taxon>
        <taxon>Candidozyma</taxon>
    </lineage>
</organism>
<evidence type="ECO:0000256" key="4">
    <source>
        <dbReference type="ARBA" id="ARBA00022771"/>
    </source>
</evidence>
<dbReference type="GO" id="GO:0008270">
    <property type="term" value="F:zinc ion binding"/>
    <property type="evidence" value="ECO:0007669"/>
    <property type="project" value="UniProtKB-KW"/>
</dbReference>
<dbReference type="GO" id="GO:0005686">
    <property type="term" value="C:U2 snRNP"/>
    <property type="evidence" value="ECO:0007669"/>
    <property type="project" value="TreeGrafter"/>
</dbReference>
<evidence type="ECO:0000256" key="1">
    <source>
        <dbReference type="ARBA" id="ARBA00008995"/>
    </source>
</evidence>
<dbReference type="GO" id="GO:0000245">
    <property type="term" value="P:spliceosomal complex assembly"/>
    <property type="evidence" value="ECO:0007669"/>
    <property type="project" value="TreeGrafter"/>
</dbReference>
<dbReference type="GO" id="GO:0003824">
    <property type="term" value="F:catalytic activity"/>
    <property type="evidence" value="ECO:0007669"/>
    <property type="project" value="InterPro"/>
</dbReference>
<dbReference type="InterPro" id="IPR003604">
    <property type="entry name" value="Matrin/U1-like-C_Znf_C2H2"/>
</dbReference>
<evidence type="ECO:0000256" key="5">
    <source>
        <dbReference type="ARBA" id="ARBA00022833"/>
    </source>
</evidence>